<dbReference type="Pfam" id="PF12840">
    <property type="entry name" value="HTH_20"/>
    <property type="match status" value="1"/>
</dbReference>
<reference evidence="2" key="1">
    <citation type="submission" date="2022-06" db="EMBL/GenBank/DDBJ databases">
        <title>Physiological and biochemical characterization and genomic elucidation of a strain of the genus Ensifer adhaerens M8 that combines arsenic oxidation and chromium reduction.</title>
        <authorList>
            <person name="Li X."/>
            <person name="Yu c."/>
        </authorList>
    </citation>
    <scope>NUCLEOTIDE SEQUENCE</scope>
    <source>
        <strain evidence="2">M8</strain>
    </source>
</reference>
<dbReference type="AlphaFoldDB" id="A0A9Q8Y8Z3"/>
<dbReference type="OrthoDB" id="9788770at2"/>
<feature type="compositionally biased region" description="Basic and acidic residues" evidence="1">
    <location>
        <begin position="195"/>
        <end position="206"/>
    </location>
</feature>
<dbReference type="EMBL" id="CP098807">
    <property type="protein sequence ID" value="USJ24810.1"/>
    <property type="molecule type" value="Genomic_DNA"/>
</dbReference>
<evidence type="ECO:0000256" key="1">
    <source>
        <dbReference type="SAM" id="MobiDB-lite"/>
    </source>
</evidence>
<sequence>MLDLDVIDAPAAAALALEPIKARLLAELAAPASAAALAVRVGLTRQKVNYHLRALEEHKLIEPAEQRRWGGLTERLMVATATSYVVSPAALGPIAADPGRSSDRLSASYLVALAARMVREVGGLLRSARTQDKRLATLSIDTVINFRSPAERATFTADLAQAVSALAARYHDEGAPDARPHRLIIASYPGPSDESAAKGEPDDTNS</sequence>
<organism evidence="2 3">
    <name type="scientific">Ensifer adhaerens</name>
    <name type="common">Sinorhizobium morelense</name>
    <dbReference type="NCBI Taxonomy" id="106592"/>
    <lineage>
        <taxon>Bacteria</taxon>
        <taxon>Pseudomonadati</taxon>
        <taxon>Pseudomonadota</taxon>
        <taxon>Alphaproteobacteria</taxon>
        <taxon>Hyphomicrobiales</taxon>
        <taxon>Rhizobiaceae</taxon>
        <taxon>Sinorhizobium/Ensifer group</taxon>
        <taxon>Ensifer</taxon>
    </lineage>
</organism>
<dbReference type="SUPFAM" id="SSF46785">
    <property type="entry name" value="Winged helix' DNA-binding domain"/>
    <property type="match status" value="1"/>
</dbReference>
<accession>A0A9Q8Y8Z3</accession>
<evidence type="ECO:0000313" key="2">
    <source>
        <dbReference type="EMBL" id="USJ24810.1"/>
    </source>
</evidence>
<name>A0A9Q8Y8Z3_ENSAD</name>
<proteinExistence type="predicted"/>
<gene>
    <name evidence="2" type="ORF">NE863_07565</name>
</gene>
<feature type="region of interest" description="Disordered" evidence="1">
    <location>
        <begin position="186"/>
        <end position="206"/>
    </location>
</feature>
<dbReference type="RefSeq" id="WP_090295482.1">
    <property type="nucleotide sequence ID" value="NZ_CP098807.1"/>
</dbReference>
<dbReference type="InterPro" id="IPR036390">
    <property type="entry name" value="WH_DNA-bd_sf"/>
</dbReference>
<dbReference type="InterPro" id="IPR036388">
    <property type="entry name" value="WH-like_DNA-bd_sf"/>
</dbReference>
<dbReference type="Proteomes" id="UP001055460">
    <property type="component" value="Chromosome"/>
</dbReference>
<evidence type="ECO:0000313" key="3">
    <source>
        <dbReference type="Proteomes" id="UP001055460"/>
    </source>
</evidence>
<dbReference type="Gene3D" id="1.10.10.10">
    <property type="entry name" value="Winged helix-like DNA-binding domain superfamily/Winged helix DNA-binding domain"/>
    <property type="match status" value="1"/>
</dbReference>
<protein>
    <submittedName>
        <fullName evidence="2">Helix-turn-helix domain-containing protein</fullName>
    </submittedName>
</protein>